<dbReference type="Pfam" id="PF06969">
    <property type="entry name" value="HemN_C"/>
    <property type="match status" value="1"/>
</dbReference>
<evidence type="ECO:0000313" key="2">
    <source>
        <dbReference type="EMBL" id="KAK9804542.1"/>
    </source>
</evidence>
<dbReference type="EMBL" id="JALJOQ010000050">
    <property type="protein sequence ID" value="KAK9804542.1"/>
    <property type="molecule type" value="Genomic_DNA"/>
</dbReference>
<dbReference type="PANTHER" id="PTHR13932:SF5">
    <property type="entry name" value="RADICAL S-ADENOSYL METHIONINE DOMAIN-CONTAINING PROTEIN 1, MITOCHONDRIAL"/>
    <property type="match status" value="1"/>
</dbReference>
<feature type="domain" description="HemN C-terminal" evidence="1">
    <location>
        <begin position="223"/>
        <end position="274"/>
    </location>
</feature>
<dbReference type="Proteomes" id="UP001465755">
    <property type="component" value="Unassembled WGS sequence"/>
</dbReference>
<dbReference type="SUPFAM" id="SSF102114">
    <property type="entry name" value="Radical SAM enzymes"/>
    <property type="match status" value="2"/>
</dbReference>
<dbReference type="GO" id="GO:0006779">
    <property type="term" value="P:porphyrin-containing compound biosynthetic process"/>
    <property type="evidence" value="ECO:0007669"/>
    <property type="project" value="TreeGrafter"/>
</dbReference>
<dbReference type="InterPro" id="IPR010723">
    <property type="entry name" value="HemN_C"/>
</dbReference>
<dbReference type="InterPro" id="IPR058240">
    <property type="entry name" value="rSAM_sf"/>
</dbReference>
<dbReference type="GO" id="GO:0005737">
    <property type="term" value="C:cytoplasm"/>
    <property type="evidence" value="ECO:0007669"/>
    <property type="project" value="TreeGrafter"/>
</dbReference>
<dbReference type="InterPro" id="IPR034505">
    <property type="entry name" value="Coproporphyrinogen-III_oxidase"/>
</dbReference>
<gene>
    <name evidence="2" type="ORF">WJX73_006876</name>
</gene>
<dbReference type="AlphaFoldDB" id="A0AAW1P5R8"/>
<evidence type="ECO:0000259" key="1">
    <source>
        <dbReference type="Pfam" id="PF06969"/>
    </source>
</evidence>
<sequence>MHISFVRQRFAENARRGKCLAAANLYSTSSQLPKRGAARSVPALCNTAYHNVYEATGNTATNSSVRSAYLHLPFCKRRCFYCDFPISVSFQEELLKACGRSHDHISVYDLQVEDKTPFARWYTPGSAPLPTDEAAASMFRAASRVLTSAGYEHYEISSYCLPGKRCRHNMAYWHCNSFFGFGLGATSCIGGARVARPKTMAAYRHWVDSLASGGMATPAAEDADEQLLDAVMLSLRMSDGLDLNRVAAFFGKQAAQVIAECLQPHRLQGLVQFDSIGNGQADEQSTTKLGAVRLTDPEGFLVSNDIISDVFVALNEVAAGMQTCAR</sequence>
<proteinExistence type="predicted"/>
<accession>A0AAW1P5R8</accession>
<organism evidence="2 3">
    <name type="scientific">Symbiochloris irregularis</name>
    <dbReference type="NCBI Taxonomy" id="706552"/>
    <lineage>
        <taxon>Eukaryota</taxon>
        <taxon>Viridiplantae</taxon>
        <taxon>Chlorophyta</taxon>
        <taxon>core chlorophytes</taxon>
        <taxon>Trebouxiophyceae</taxon>
        <taxon>Trebouxiales</taxon>
        <taxon>Trebouxiaceae</taxon>
        <taxon>Symbiochloris</taxon>
    </lineage>
</organism>
<reference evidence="2 3" key="1">
    <citation type="journal article" date="2024" name="Nat. Commun.">
        <title>Phylogenomics reveals the evolutionary origins of lichenization in chlorophyte algae.</title>
        <authorList>
            <person name="Puginier C."/>
            <person name="Libourel C."/>
            <person name="Otte J."/>
            <person name="Skaloud P."/>
            <person name="Haon M."/>
            <person name="Grisel S."/>
            <person name="Petersen M."/>
            <person name="Berrin J.G."/>
            <person name="Delaux P.M."/>
            <person name="Dal Grande F."/>
            <person name="Keller J."/>
        </authorList>
    </citation>
    <scope>NUCLEOTIDE SEQUENCE [LARGE SCALE GENOMIC DNA]</scope>
    <source>
        <strain evidence="2 3">SAG 2036</strain>
    </source>
</reference>
<dbReference type="PANTHER" id="PTHR13932">
    <property type="entry name" value="COPROPORPHYRINIGEN III OXIDASE"/>
    <property type="match status" value="1"/>
</dbReference>
<evidence type="ECO:0000313" key="3">
    <source>
        <dbReference type="Proteomes" id="UP001465755"/>
    </source>
</evidence>
<name>A0AAW1P5R8_9CHLO</name>
<comment type="caution">
    <text evidence="2">The sequence shown here is derived from an EMBL/GenBank/DDBJ whole genome shotgun (WGS) entry which is preliminary data.</text>
</comment>
<dbReference type="GO" id="GO:0051539">
    <property type="term" value="F:4 iron, 4 sulfur cluster binding"/>
    <property type="evidence" value="ECO:0007669"/>
    <property type="project" value="TreeGrafter"/>
</dbReference>
<protein>
    <recommendedName>
        <fullName evidence="1">HemN C-terminal domain-containing protein</fullName>
    </recommendedName>
</protein>
<keyword evidence="3" id="KW-1185">Reference proteome</keyword>